<dbReference type="PANTHER" id="PTHR43685:SF2">
    <property type="entry name" value="GLYCOSYLTRANSFERASE 2-LIKE DOMAIN-CONTAINING PROTEIN"/>
    <property type="match status" value="1"/>
</dbReference>
<dbReference type="Pfam" id="PF00535">
    <property type="entry name" value="Glycos_transf_2"/>
    <property type="match status" value="1"/>
</dbReference>
<protein>
    <submittedName>
        <fullName evidence="2">Glycosyltransferase family 2 protein</fullName>
    </submittedName>
</protein>
<evidence type="ECO:0000313" key="2">
    <source>
        <dbReference type="EMBL" id="MBE9189527.1"/>
    </source>
</evidence>
<keyword evidence="3" id="KW-1185">Reference proteome</keyword>
<evidence type="ECO:0000313" key="3">
    <source>
        <dbReference type="Proteomes" id="UP000651156"/>
    </source>
</evidence>
<dbReference type="InterPro" id="IPR029044">
    <property type="entry name" value="Nucleotide-diphossugar_trans"/>
</dbReference>
<dbReference type="Proteomes" id="UP000651156">
    <property type="component" value="Unassembled WGS sequence"/>
</dbReference>
<accession>A0ABR9UMK6</accession>
<dbReference type="InterPro" id="IPR001173">
    <property type="entry name" value="Glyco_trans_2-like"/>
</dbReference>
<feature type="domain" description="Glycosyltransferase 2-like" evidence="1">
    <location>
        <begin position="20"/>
        <end position="142"/>
    </location>
</feature>
<dbReference type="PANTHER" id="PTHR43685">
    <property type="entry name" value="GLYCOSYLTRANSFERASE"/>
    <property type="match status" value="1"/>
</dbReference>
<dbReference type="EMBL" id="JADEWN010000006">
    <property type="protein sequence ID" value="MBE9189527.1"/>
    <property type="molecule type" value="Genomic_DNA"/>
</dbReference>
<proteinExistence type="predicted"/>
<dbReference type="Gene3D" id="3.90.550.10">
    <property type="entry name" value="Spore Coat Polysaccharide Biosynthesis Protein SpsA, Chain A"/>
    <property type="match status" value="1"/>
</dbReference>
<dbReference type="SUPFAM" id="SSF53448">
    <property type="entry name" value="Nucleotide-diphospho-sugar transferases"/>
    <property type="match status" value="1"/>
</dbReference>
<dbReference type="CDD" id="cd00761">
    <property type="entry name" value="Glyco_tranf_GTA_type"/>
    <property type="match status" value="1"/>
</dbReference>
<dbReference type="RefSeq" id="WP_193930773.1">
    <property type="nucleotide sequence ID" value="NZ_CAWPMZ010000111.1"/>
</dbReference>
<organism evidence="2 3">
    <name type="scientific">Gloeocapsopsis crepidinum LEGE 06123</name>
    <dbReference type="NCBI Taxonomy" id="588587"/>
    <lineage>
        <taxon>Bacteria</taxon>
        <taxon>Bacillati</taxon>
        <taxon>Cyanobacteriota</taxon>
        <taxon>Cyanophyceae</taxon>
        <taxon>Oscillatoriophycideae</taxon>
        <taxon>Chroococcales</taxon>
        <taxon>Chroococcaceae</taxon>
        <taxon>Gloeocapsopsis</taxon>
    </lineage>
</organism>
<dbReference type="InterPro" id="IPR050834">
    <property type="entry name" value="Glycosyltransf_2"/>
</dbReference>
<gene>
    <name evidence="2" type="ORF">IQ230_03925</name>
</gene>
<comment type="caution">
    <text evidence="2">The sequence shown here is derived from an EMBL/GenBank/DDBJ whole genome shotgun (WGS) entry which is preliminary data.</text>
</comment>
<sequence length="360" mass="42252">MSLNGNNQIEQNHLGSSKVSIVIPTKNRYLLLLETIKSVREQTYENWEVLVVDDGSTDETETQMLALSQADPRIRFIKRTQGHPGAPASRNQGVAQATGDYIIFLDSDDCLAPHCLEKRVATMRDRPDLDFGVFPCQVFCELPGDEALLWNRETQEPENDLDRFLSLDVPWQTTSPIWRKAALQRLEPWDESLIIWQDWEFHVRALIKGLKYKRFSQPDCFWRMPVKHRDSIGKKGITAEYLLSNEQLIADVYTMLAKAQLLNEHRRYLIAGLYFWLATQWSTYVKSTDEAVRIWSICRDKNLVNTMEYWEGLIYFKVRRTRYIRRLAREYLSIRWSTELMRQRHSITLQNTPMSTQLAQ</sequence>
<evidence type="ECO:0000259" key="1">
    <source>
        <dbReference type="Pfam" id="PF00535"/>
    </source>
</evidence>
<reference evidence="2 3" key="1">
    <citation type="submission" date="2020-10" db="EMBL/GenBank/DDBJ databases">
        <authorList>
            <person name="Castelo-Branco R."/>
            <person name="Eusebio N."/>
            <person name="Adriana R."/>
            <person name="Vieira A."/>
            <person name="Brugerolle De Fraissinette N."/>
            <person name="Rezende De Castro R."/>
            <person name="Schneider M.P."/>
            <person name="Vasconcelos V."/>
            <person name="Leao P.N."/>
        </authorList>
    </citation>
    <scope>NUCLEOTIDE SEQUENCE [LARGE SCALE GENOMIC DNA]</scope>
    <source>
        <strain evidence="2 3">LEGE 06123</strain>
    </source>
</reference>
<name>A0ABR9UMK6_9CHRO</name>